<comment type="caution">
    <text evidence="1">The sequence shown here is derived from an EMBL/GenBank/DDBJ whole genome shotgun (WGS) entry which is preliminary data.</text>
</comment>
<name>A0ABV8PHR4_9FLAO</name>
<dbReference type="RefSeq" id="WP_379763086.1">
    <property type="nucleotide sequence ID" value="NZ_JBHSCL010000004.1"/>
</dbReference>
<evidence type="ECO:0000313" key="1">
    <source>
        <dbReference type="EMBL" id="MFC4219728.1"/>
    </source>
</evidence>
<proteinExistence type="predicted"/>
<evidence type="ECO:0000313" key="2">
    <source>
        <dbReference type="Proteomes" id="UP001595841"/>
    </source>
</evidence>
<accession>A0ABV8PHR4</accession>
<keyword evidence="2" id="KW-1185">Reference proteome</keyword>
<dbReference type="Proteomes" id="UP001595841">
    <property type="component" value="Unassembled WGS sequence"/>
</dbReference>
<protein>
    <submittedName>
        <fullName evidence="1">Uncharacterized protein</fullName>
    </submittedName>
</protein>
<sequence>MNMLLLAAKDVSGRAAETLSEEISVFSSARGSETVDTILVSIRLTSVFANTVEQNMDMDTINTAYSKCLVF</sequence>
<reference evidence="2" key="1">
    <citation type="journal article" date="2019" name="Int. J. Syst. Evol. Microbiol.">
        <title>The Global Catalogue of Microorganisms (GCM) 10K type strain sequencing project: providing services to taxonomists for standard genome sequencing and annotation.</title>
        <authorList>
            <consortium name="The Broad Institute Genomics Platform"/>
            <consortium name="The Broad Institute Genome Sequencing Center for Infectious Disease"/>
            <person name="Wu L."/>
            <person name="Ma J."/>
        </authorList>
    </citation>
    <scope>NUCLEOTIDE SEQUENCE [LARGE SCALE GENOMIC DNA]</scope>
    <source>
        <strain evidence="2">CGMCC 1.15774</strain>
    </source>
</reference>
<dbReference type="EMBL" id="JBHSCL010000004">
    <property type="protein sequence ID" value="MFC4219728.1"/>
    <property type="molecule type" value="Genomic_DNA"/>
</dbReference>
<gene>
    <name evidence="1" type="ORF">ACFOWS_06275</name>
</gene>
<organism evidence="1 2">
    <name type="scientific">Flagellimonas marina</name>
    <dbReference type="NCBI Taxonomy" id="1775168"/>
    <lineage>
        <taxon>Bacteria</taxon>
        <taxon>Pseudomonadati</taxon>
        <taxon>Bacteroidota</taxon>
        <taxon>Flavobacteriia</taxon>
        <taxon>Flavobacteriales</taxon>
        <taxon>Flavobacteriaceae</taxon>
        <taxon>Flagellimonas</taxon>
    </lineage>
</organism>